<keyword evidence="2" id="KW-0812">Transmembrane</keyword>
<feature type="compositionally biased region" description="Pro residues" evidence="1">
    <location>
        <begin position="285"/>
        <end position="295"/>
    </location>
</feature>
<keyword evidence="2" id="KW-1133">Transmembrane helix</keyword>
<evidence type="ECO:0000313" key="4">
    <source>
        <dbReference type="Proteomes" id="UP000594638"/>
    </source>
</evidence>
<dbReference type="PANTHER" id="PTHR33098">
    <property type="entry name" value="COTTON FIBER (DUF761)"/>
    <property type="match status" value="1"/>
</dbReference>
<evidence type="ECO:0000256" key="2">
    <source>
        <dbReference type="SAM" id="Phobius"/>
    </source>
</evidence>
<dbReference type="Pfam" id="PF05553">
    <property type="entry name" value="DUF761"/>
    <property type="match status" value="1"/>
</dbReference>
<feature type="transmembrane region" description="Helical" evidence="2">
    <location>
        <begin position="30"/>
        <end position="53"/>
    </location>
</feature>
<feature type="compositionally biased region" description="Polar residues" evidence="1">
    <location>
        <begin position="482"/>
        <end position="495"/>
    </location>
</feature>
<feature type="compositionally biased region" description="Polar residues" evidence="1">
    <location>
        <begin position="420"/>
        <end position="432"/>
    </location>
</feature>
<protein>
    <submittedName>
        <fullName evidence="3">Uncharacterized protein</fullName>
    </submittedName>
</protein>
<dbReference type="PANTHER" id="PTHR33098:SF36">
    <property type="entry name" value="HYDROXYPROLINE-RICH GLYCOPROTEIN FAMILY PROTEIN"/>
    <property type="match status" value="1"/>
</dbReference>
<dbReference type="InterPro" id="IPR008480">
    <property type="entry name" value="DUF761_pln"/>
</dbReference>
<dbReference type="OrthoDB" id="787201at2759"/>
<feature type="compositionally biased region" description="Basic and acidic residues" evidence="1">
    <location>
        <begin position="249"/>
        <end position="278"/>
    </location>
</feature>
<name>A0A8S0V8L1_OLEEU</name>
<accession>A0A8S0V8L1</accession>
<gene>
    <name evidence="3" type="ORF">OLEA9_A121957</name>
</gene>
<dbReference type="AlphaFoldDB" id="A0A8S0V8L1"/>
<dbReference type="Proteomes" id="UP000594638">
    <property type="component" value="Unassembled WGS sequence"/>
</dbReference>
<feature type="region of interest" description="Disordered" evidence="1">
    <location>
        <begin position="224"/>
        <end position="443"/>
    </location>
</feature>
<dbReference type="EMBL" id="CACTIH010009233">
    <property type="protein sequence ID" value="CAA3028016.1"/>
    <property type="molecule type" value="Genomic_DNA"/>
</dbReference>
<keyword evidence="2" id="KW-0472">Membrane</keyword>
<reference evidence="3 4" key="1">
    <citation type="submission" date="2019-12" db="EMBL/GenBank/DDBJ databases">
        <authorList>
            <person name="Alioto T."/>
            <person name="Alioto T."/>
            <person name="Gomez Garrido J."/>
        </authorList>
    </citation>
    <scope>NUCLEOTIDE SEQUENCE [LARGE SCALE GENOMIC DNA]</scope>
</reference>
<comment type="caution">
    <text evidence="3">The sequence shown here is derived from an EMBL/GenBank/DDBJ whole genome shotgun (WGS) entry which is preliminary data.</text>
</comment>
<organism evidence="3 4">
    <name type="scientific">Olea europaea subsp. europaea</name>
    <dbReference type="NCBI Taxonomy" id="158383"/>
    <lineage>
        <taxon>Eukaryota</taxon>
        <taxon>Viridiplantae</taxon>
        <taxon>Streptophyta</taxon>
        <taxon>Embryophyta</taxon>
        <taxon>Tracheophyta</taxon>
        <taxon>Spermatophyta</taxon>
        <taxon>Magnoliopsida</taxon>
        <taxon>eudicotyledons</taxon>
        <taxon>Gunneridae</taxon>
        <taxon>Pentapetalae</taxon>
        <taxon>asterids</taxon>
        <taxon>lamiids</taxon>
        <taxon>Lamiales</taxon>
        <taxon>Oleaceae</taxon>
        <taxon>Oleeae</taxon>
        <taxon>Olea</taxon>
    </lineage>
</organism>
<feature type="compositionally biased region" description="Pro residues" evidence="1">
    <location>
        <begin position="380"/>
        <end position="392"/>
    </location>
</feature>
<evidence type="ECO:0000313" key="3">
    <source>
        <dbReference type="EMBL" id="CAA3028016.1"/>
    </source>
</evidence>
<feature type="region of interest" description="Disordered" evidence="1">
    <location>
        <begin position="464"/>
        <end position="506"/>
    </location>
</feature>
<feature type="transmembrane region" description="Helical" evidence="2">
    <location>
        <begin position="73"/>
        <end position="90"/>
    </location>
</feature>
<evidence type="ECO:0000256" key="1">
    <source>
        <dbReference type="SAM" id="MobiDB-lite"/>
    </source>
</evidence>
<feature type="compositionally biased region" description="Polar residues" evidence="1">
    <location>
        <begin position="325"/>
        <end position="341"/>
    </location>
</feature>
<proteinExistence type="predicted"/>
<sequence>MERDRDGEDLTPFWLQRTTSLRFRHRLSSIFFGSGLVVVLLLVAAVFFLVFVVSSPLSFSAQIFRPNNAKKSWDSLNIVLVLAAVVFGFLSRNNNGDSYYEYQTSSIKQNETQKSNPSAPYQWYNYSTDEAQKSNATTANQWYDQYLDNENKVYKSSTMRRTSSSYPNLHDFSSNWTYGDDSRRFYDDIHVDTYHKLHRRGRSLEEIDREREQNTKNIYVDTVTARRPKEVSKTLPLPAMPPGPPAQKQDVEKPKRTYESVGRKKERSKVERNLDPRKPIALTNSPPPPPPPPVLQPKSGICDRNKGGAMGLNSLYHKTKKKQRQTSVDNLDSLFHQTQTPELHFQLPKPSPPPPPSVFHNIFLSKKSKGKGPVIVTSPNPAPIPPPQPLPPKAEREPKPSAQIVPLTTQKPPELVEMNSFENADENSNSGGESPLMTMPPPPPFFKAPAWKFAIQGDYVRIDSNASSRSGSPEPDDVDSDITPSSTQGGNTSPFHPSPAFCPSPDVNLKAESFINNFRAKLKLEKVHSMNKGELGLSNLGRGPGPS</sequence>
<keyword evidence="4" id="KW-1185">Reference proteome</keyword>
<dbReference type="Gramene" id="OE9A121957T1">
    <property type="protein sequence ID" value="OE9A121957C1"/>
    <property type="gene ID" value="OE9A121957"/>
</dbReference>